<accession>A0ABW3ZFD6</accession>
<reference evidence="4" key="1">
    <citation type="journal article" date="2019" name="Int. J. Syst. Evol. Microbiol.">
        <title>The Global Catalogue of Microorganisms (GCM) 10K type strain sequencing project: providing services to taxonomists for standard genome sequencing and annotation.</title>
        <authorList>
            <consortium name="The Broad Institute Genomics Platform"/>
            <consortium name="The Broad Institute Genome Sequencing Center for Infectious Disease"/>
            <person name="Wu L."/>
            <person name="Ma J."/>
        </authorList>
    </citation>
    <scope>NUCLEOTIDE SEQUENCE [LARGE SCALE GENOMIC DNA]</scope>
    <source>
        <strain evidence="4">CCUG 62953</strain>
    </source>
</reference>
<evidence type="ECO:0000259" key="2">
    <source>
        <dbReference type="SMART" id="SM01259"/>
    </source>
</evidence>
<feature type="transmembrane region" description="Helical" evidence="1">
    <location>
        <begin position="76"/>
        <end position="94"/>
    </location>
</feature>
<organism evidence="3 4">
    <name type="scientific">Litorisediminicola beolgyonensis</name>
    <dbReference type="NCBI Taxonomy" id="1173614"/>
    <lineage>
        <taxon>Bacteria</taxon>
        <taxon>Pseudomonadati</taxon>
        <taxon>Pseudomonadota</taxon>
        <taxon>Alphaproteobacteria</taxon>
        <taxon>Rhodobacterales</taxon>
        <taxon>Paracoccaceae</taxon>
        <taxon>Litorisediminicola</taxon>
    </lineage>
</organism>
<sequence>MKETIFSALHVANWVEFWWVAFGLGGQLLFTARFLVQWIASEKAGRSTVPLAFWYFSIGGGLVLFVYALYRRDPVFVLGQSMGLLIYARNLWLIRRERGSASR</sequence>
<keyword evidence="1" id="KW-1133">Transmembrane helix</keyword>
<dbReference type="Proteomes" id="UP001597135">
    <property type="component" value="Unassembled WGS sequence"/>
</dbReference>
<dbReference type="EMBL" id="JBHTMU010000006">
    <property type="protein sequence ID" value="MFD1341730.1"/>
    <property type="molecule type" value="Genomic_DNA"/>
</dbReference>
<dbReference type="RefSeq" id="WP_386801798.1">
    <property type="nucleotide sequence ID" value="NZ_JBHTMU010000006.1"/>
</dbReference>
<proteinExistence type="predicted"/>
<dbReference type="PIRSF" id="PIRSF028440">
    <property type="entry name" value="UCP_LAB_N"/>
    <property type="match status" value="1"/>
</dbReference>
<protein>
    <submittedName>
        <fullName evidence="3">Lipid-A-disaccharide synthase N-terminal domain-containing protein</fullName>
    </submittedName>
</protein>
<feature type="transmembrane region" description="Helical" evidence="1">
    <location>
        <begin position="48"/>
        <end position="70"/>
    </location>
</feature>
<feature type="transmembrane region" description="Helical" evidence="1">
    <location>
        <begin position="17"/>
        <end position="36"/>
    </location>
</feature>
<evidence type="ECO:0000313" key="4">
    <source>
        <dbReference type="Proteomes" id="UP001597135"/>
    </source>
</evidence>
<dbReference type="InterPro" id="IPR014546">
    <property type="entry name" value="UCP028440_lipidA_biosyn"/>
</dbReference>
<dbReference type="InterPro" id="IPR011499">
    <property type="entry name" value="Lipid_A_biosynth_N"/>
</dbReference>
<name>A0ABW3ZFD6_9RHOB</name>
<evidence type="ECO:0000313" key="3">
    <source>
        <dbReference type="EMBL" id="MFD1341730.1"/>
    </source>
</evidence>
<keyword evidence="1" id="KW-0812">Transmembrane</keyword>
<comment type="caution">
    <text evidence="3">The sequence shown here is derived from an EMBL/GenBank/DDBJ whole genome shotgun (WGS) entry which is preliminary data.</text>
</comment>
<feature type="domain" description="Lipid A biosynthesis N-terminal" evidence="2">
    <location>
        <begin position="22"/>
        <end position="93"/>
    </location>
</feature>
<keyword evidence="1" id="KW-0472">Membrane</keyword>
<dbReference type="Pfam" id="PF07578">
    <property type="entry name" value="LAB_N"/>
    <property type="match status" value="1"/>
</dbReference>
<keyword evidence="4" id="KW-1185">Reference proteome</keyword>
<evidence type="ECO:0000256" key="1">
    <source>
        <dbReference type="SAM" id="Phobius"/>
    </source>
</evidence>
<gene>
    <name evidence="3" type="ORF">ACFQ4E_04785</name>
</gene>
<dbReference type="SMART" id="SM01259">
    <property type="entry name" value="LAB_N"/>
    <property type="match status" value="1"/>
</dbReference>